<feature type="domain" description="Type II secretion system protein GspG C-terminal" evidence="2">
    <location>
        <begin position="129"/>
        <end position="234"/>
    </location>
</feature>
<comment type="caution">
    <text evidence="3">The sequence shown here is derived from an EMBL/GenBank/DDBJ whole genome shotgun (WGS) entry which is preliminary data.</text>
</comment>
<reference evidence="3 4" key="1">
    <citation type="submission" date="2019-08" db="EMBL/GenBank/DDBJ databases">
        <title>Parahaliea maris sp. nov., isolated from the surface seawater.</title>
        <authorList>
            <person name="Liu Y."/>
        </authorList>
    </citation>
    <scope>NUCLEOTIDE SEQUENCE [LARGE SCALE GENOMIC DNA]</scope>
    <source>
        <strain evidence="3 4">HSLHS9</strain>
    </source>
</reference>
<dbReference type="Proteomes" id="UP000321039">
    <property type="component" value="Unassembled WGS sequence"/>
</dbReference>
<dbReference type="AlphaFoldDB" id="A0A5C9A5J4"/>
<dbReference type="Pfam" id="PF08334">
    <property type="entry name" value="T2SSG"/>
    <property type="match status" value="1"/>
</dbReference>
<gene>
    <name evidence="3" type="primary">gspG</name>
    <name evidence="3" type="ORF">FV139_05545</name>
</gene>
<dbReference type="InterPro" id="IPR010054">
    <property type="entry name" value="Type2_sec_GspG"/>
</dbReference>
<dbReference type="Gene3D" id="3.30.700.10">
    <property type="entry name" value="Glycoprotein, Type 4 Pilin"/>
    <property type="match status" value="1"/>
</dbReference>
<evidence type="ECO:0000313" key="4">
    <source>
        <dbReference type="Proteomes" id="UP000321039"/>
    </source>
</evidence>
<dbReference type="NCBIfam" id="TIGR01710">
    <property type="entry name" value="typeII_sec_gspG"/>
    <property type="match status" value="1"/>
</dbReference>
<proteinExistence type="predicted"/>
<keyword evidence="4" id="KW-1185">Reference proteome</keyword>
<name>A0A5C9A5J4_9GAMM</name>
<accession>A0A5C9A5J4</accession>
<dbReference type="InterPro" id="IPR045584">
    <property type="entry name" value="Pilin-like"/>
</dbReference>
<dbReference type="SUPFAM" id="SSF54523">
    <property type="entry name" value="Pili subunits"/>
    <property type="match status" value="1"/>
</dbReference>
<evidence type="ECO:0000256" key="1">
    <source>
        <dbReference type="SAM" id="SignalP"/>
    </source>
</evidence>
<organism evidence="3 4">
    <name type="scientific">Parahaliea maris</name>
    <dbReference type="NCBI Taxonomy" id="2716870"/>
    <lineage>
        <taxon>Bacteria</taxon>
        <taxon>Pseudomonadati</taxon>
        <taxon>Pseudomonadota</taxon>
        <taxon>Gammaproteobacteria</taxon>
        <taxon>Cellvibrionales</taxon>
        <taxon>Halieaceae</taxon>
        <taxon>Parahaliea</taxon>
    </lineage>
</organism>
<protein>
    <submittedName>
        <fullName evidence="3">Type II secretion system protein GspG</fullName>
    </submittedName>
</protein>
<sequence length="246" mass="26590">MPHFGTKRFSMLKQPLAIMLKHLLATLPLAVLLGACADPAQEATEAVTAAFGPKGTTEISEIEQYPSGVLCGMYERFDRWGESSSKRRFVYVDGEARVRPSREDLAVYCAENPKQVVEAMLGIPVSGDSAAHTARAAADMAMLAATLERYYMENGGYPSTEQGLASLVSKPESAKPLDNYPEGGYLEALPKDPWNRPYVYEGPAWGGVRSPYQLQTYGADGKPGGSGPDADIRSDKLEYLAFAAGL</sequence>
<keyword evidence="1" id="KW-0732">Signal</keyword>
<evidence type="ECO:0000313" key="3">
    <source>
        <dbReference type="EMBL" id="TXS95359.1"/>
    </source>
</evidence>
<evidence type="ECO:0000259" key="2">
    <source>
        <dbReference type="Pfam" id="PF08334"/>
    </source>
</evidence>
<dbReference type="GO" id="GO:0015627">
    <property type="term" value="C:type II protein secretion system complex"/>
    <property type="evidence" value="ECO:0007669"/>
    <property type="project" value="InterPro"/>
</dbReference>
<dbReference type="EMBL" id="VRZA01000002">
    <property type="protein sequence ID" value="TXS95359.1"/>
    <property type="molecule type" value="Genomic_DNA"/>
</dbReference>
<dbReference type="GO" id="GO:0015628">
    <property type="term" value="P:protein secretion by the type II secretion system"/>
    <property type="evidence" value="ECO:0007669"/>
    <property type="project" value="InterPro"/>
</dbReference>
<feature type="signal peptide" evidence="1">
    <location>
        <begin position="1"/>
        <end position="37"/>
    </location>
</feature>
<feature type="chain" id="PRO_5022692457" evidence="1">
    <location>
        <begin position="38"/>
        <end position="246"/>
    </location>
</feature>
<dbReference type="InterPro" id="IPR013545">
    <property type="entry name" value="T2SS_protein-GspG_C"/>
</dbReference>